<dbReference type="GO" id="GO:0005737">
    <property type="term" value="C:cytoplasm"/>
    <property type="evidence" value="ECO:0007669"/>
    <property type="project" value="UniProtKB-SubCell"/>
</dbReference>
<organism evidence="10 11">
    <name type="scientific">Dyella marensis</name>
    <dbReference type="NCBI Taxonomy" id="500610"/>
    <lineage>
        <taxon>Bacteria</taxon>
        <taxon>Pseudomonadati</taxon>
        <taxon>Pseudomonadota</taxon>
        <taxon>Gammaproteobacteria</taxon>
        <taxon>Lysobacterales</taxon>
        <taxon>Rhodanobacteraceae</taxon>
        <taxon>Dyella</taxon>
    </lineage>
</organism>
<dbReference type="AlphaFoldDB" id="A0A1I2CGS1"/>
<keyword evidence="11" id="KW-1185">Reference proteome</keyword>
<comment type="function">
    <text evidence="5">Modulates RecA activity.</text>
</comment>
<name>A0A1I2CGS1_9GAMM</name>
<proteinExistence type="inferred from homology"/>
<feature type="domain" description="RecX third three-helical" evidence="8">
    <location>
        <begin position="118"/>
        <end position="158"/>
    </location>
</feature>
<evidence type="ECO:0000313" key="10">
    <source>
        <dbReference type="EMBL" id="SFE67511.1"/>
    </source>
</evidence>
<dbReference type="EMBL" id="FONH01000003">
    <property type="protein sequence ID" value="SFE67511.1"/>
    <property type="molecule type" value="Genomic_DNA"/>
</dbReference>
<dbReference type="GO" id="GO:0006282">
    <property type="term" value="P:regulation of DNA repair"/>
    <property type="evidence" value="ECO:0007669"/>
    <property type="project" value="UniProtKB-UniRule"/>
</dbReference>
<keyword evidence="4 5" id="KW-0963">Cytoplasm</keyword>
<evidence type="ECO:0000256" key="3">
    <source>
        <dbReference type="ARBA" id="ARBA00018111"/>
    </source>
</evidence>
<dbReference type="Proteomes" id="UP000199477">
    <property type="component" value="Unassembled WGS sequence"/>
</dbReference>
<dbReference type="InterPro" id="IPR053925">
    <property type="entry name" value="RecX_HTH_3rd"/>
</dbReference>
<gene>
    <name evidence="5" type="primary">recX</name>
    <name evidence="10" type="ORF">SAMN02799615_01498</name>
</gene>
<dbReference type="HAMAP" id="MF_01114">
    <property type="entry name" value="RecX"/>
    <property type="match status" value="1"/>
</dbReference>
<protein>
    <recommendedName>
        <fullName evidence="3 5">Regulatory protein RecX</fullName>
    </recommendedName>
</protein>
<reference evidence="11" key="1">
    <citation type="submission" date="2016-10" db="EMBL/GenBank/DDBJ databases">
        <authorList>
            <person name="Varghese N."/>
            <person name="Submissions S."/>
        </authorList>
    </citation>
    <scope>NUCLEOTIDE SEQUENCE [LARGE SCALE GENOMIC DNA]</scope>
    <source>
        <strain evidence="11">UNC178MFTsu3.1</strain>
    </source>
</reference>
<dbReference type="Gene3D" id="1.10.10.10">
    <property type="entry name" value="Winged helix-like DNA-binding domain superfamily/Winged helix DNA-binding domain"/>
    <property type="match status" value="3"/>
</dbReference>
<dbReference type="RefSeq" id="WP_026636240.1">
    <property type="nucleotide sequence ID" value="NZ_FONH01000003.1"/>
</dbReference>
<evidence type="ECO:0000256" key="5">
    <source>
        <dbReference type="HAMAP-Rule" id="MF_01114"/>
    </source>
</evidence>
<evidence type="ECO:0000256" key="4">
    <source>
        <dbReference type="ARBA" id="ARBA00022490"/>
    </source>
</evidence>
<evidence type="ECO:0000259" key="9">
    <source>
        <dbReference type="Pfam" id="PF21982"/>
    </source>
</evidence>
<dbReference type="InterPro" id="IPR053924">
    <property type="entry name" value="RecX_HTH_2nd"/>
</dbReference>
<feature type="region of interest" description="Disordered" evidence="6">
    <location>
        <begin position="1"/>
        <end position="25"/>
    </location>
</feature>
<dbReference type="Pfam" id="PF21981">
    <property type="entry name" value="RecX_HTH3"/>
    <property type="match status" value="1"/>
</dbReference>
<feature type="domain" description="RecX first three-helical" evidence="9">
    <location>
        <begin position="24"/>
        <end position="63"/>
    </location>
</feature>
<accession>A0A1I2CGS1</accession>
<dbReference type="InterPro" id="IPR053926">
    <property type="entry name" value="RecX_HTH_1st"/>
</dbReference>
<evidence type="ECO:0000256" key="2">
    <source>
        <dbReference type="ARBA" id="ARBA00009695"/>
    </source>
</evidence>
<dbReference type="Pfam" id="PF02631">
    <property type="entry name" value="RecX_HTH2"/>
    <property type="match status" value="1"/>
</dbReference>
<evidence type="ECO:0000256" key="1">
    <source>
        <dbReference type="ARBA" id="ARBA00004496"/>
    </source>
</evidence>
<feature type="domain" description="RecX second three-helical" evidence="7">
    <location>
        <begin position="70"/>
        <end position="108"/>
    </location>
</feature>
<evidence type="ECO:0000256" key="6">
    <source>
        <dbReference type="SAM" id="MobiDB-lite"/>
    </source>
</evidence>
<dbReference type="Pfam" id="PF21982">
    <property type="entry name" value="RecX_HTH1"/>
    <property type="match status" value="1"/>
</dbReference>
<evidence type="ECO:0000259" key="8">
    <source>
        <dbReference type="Pfam" id="PF21981"/>
    </source>
</evidence>
<dbReference type="InterPro" id="IPR036388">
    <property type="entry name" value="WH-like_DNA-bd_sf"/>
</dbReference>
<sequence>MPKDRSDKSSPDKQSSEKREKATAYAKGLGMLARREHSRRELGRKLRQGGYEADEAAAALDRLGAQHYQDDERFGEMLVRSRAAQGYGPARLRAELKSHGLSDARIRALLDAAEVDWAASAAAQLRRRYGGKASADPAEKQRRAQFLLRRGFPAATVRGLTHAEVDELADESD</sequence>
<evidence type="ECO:0000313" key="11">
    <source>
        <dbReference type="Proteomes" id="UP000199477"/>
    </source>
</evidence>
<feature type="compositionally biased region" description="Basic and acidic residues" evidence="6">
    <location>
        <begin position="1"/>
        <end position="22"/>
    </location>
</feature>
<dbReference type="STRING" id="500610.SAMN02799615_01498"/>
<evidence type="ECO:0000259" key="7">
    <source>
        <dbReference type="Pfam" id="PF02631"/>
    </source>
</evidence>
<comment type="similarity">
    <text evidence="2 5">Belongs to the RecX family.</text>
</comment>
<comment type="subcellular location">
    <subcellularLocation>
        <location evidence="1 5">Cytoplasm</location>
    </subcellularLocation>
</comment>
<dbReference type="PANTHER" id="PTHR33602:SF1">
    <property type="entry name" value="REGULATORY PROTEIN RECX FAMILY PROTEIN"/>
    <property type="match status" value="1"/>
</dbReference>
<dbReference type="PANTHER" id="PTHR33602">
    <property type="entry name" value="REGULATORY PROTEIN RECX FAMILY PROTEIN"/>
    <property type="match status" value="1"/>
</dbReference>
<dbReference type="InterPro" id="IPR003783">
    <property type="entry name" value="Regulatory_RecX"/>
</dbReference>